<sequence>MRSPNIETLKNILTMYHLTMEDDEIRAYQQLIKENMLGSYEVVDQMIDQDLPVNYKRSPGYRPSIQENPFNAWYWKTEVDHAKQGKLAGKKIALKDNVSLAGVPMMNGSKVLEGFIPQIDATIVTRILDEAGEILGKSVCESFCCDCSSFTSDTGPVLNPYNIAYSAGGSSSGSAVLVATGEVDMAIGCDQTGSIRMPSAWCGILGLKPTWGLVPYTGIFPVDITLDHVGPMARKTEDLASLLEVIAGPDGLDPRQYFFQKKSYINRLTDTIEGMNIGIVAEGFNWSFSEEDVDQMVLDAANSFQKSGARVEHVSVAMHREGIHLSNIINTEGTAVQMFRGNALGTSWKGYHQTQLLDSFAKGMAAHADDLSAAAKITILTGQYMQQAYHGRYYAKAQNLGRKLRMDYDRAFQRYDILIMPTVPYKATRLPQKNARLEEQIKRSFGVDTNTGVFNVTGHPALNVPCGYSNGLPVGMMLIGRYGEEDTLLTAAHAYEKMTNYKYTKSVNSKDMKKENNQ</sequence>
<keyword evidence="3" id="KW-1185">Reference proteome</keyword>
<feature type="domain" description="Amidase" evidence="1">
    <location>
        <begin position="81"/>
        <end position="489"/>
    </location>
</feature>
<dbReference type="InterPro" id="IPR000120">
    <property type="entry name" value="Amidase"/>
</dbReference>
<dbReference type="PANTHER" id="PTHR11895">
    <property type="entry name" value="TRANSAMIDASE"/>
    <property type="match status" value="1"/>
</dbReference>
<evidence type="ECO:0000313" key="3">
    <source>
        <dbReference type="Proteomes" id="UP000285882"/>
    </source>
</evidence>
<dbReference type="SUPFAM" id="SSF75304">
    <property type="entry name" value="Amidase signature (AS) enzymes"/>
    <property type="match status" value="1"/>
</dbReference>
<evidence type="ECO:0000259" key="1">
    <source>
        <dbReference type="Pfam" id="PF01425"/>
    </source>
</evidence>
<dbReference type="NCBIfam" id="NF005565">
    <property type="entry name" value="PRK07235.1"/>
    <property type="match status" value="1"/>
</dbReference>
<dbReference type="Gene3D" id="1.10.20.60">
    <property type="entry name" value="Glu-tRNAGln amidotransferase C subunit, N-terminal domain"/>
    <property type="match status" value="1"/>
</dbReference>
<protein>
    <submittedName>
        <fullName evidence="2">Asp-tRNA(Asn)/Glu-tRNA(Gln) amidotransferase GatCAB subunit A</fullName>
        <ecNumber evidence="2">3.5.1.4</ecNumber>
    </submittedName>
</protein>
<keyword evidence="2" id="KW-0378">Hydrolase</keyword>
<dbReference type="EMBL" id="CP025688">
    <property type="protein sequence ID" value="QAA21612.1"/>
    <property type="molecule type" value="Genomic_DNA"/>
</dbReference>
<dbReference type="GO" id="GO:0004040">
    <property type="term" value="F:amidase activity"/>
    <property type="evidence" value="ECO:0007669"/>
    <property type="project" value="UniProtKB-EC"/>
</dbReference>
<accession>A0ABX5Q4P1</accession>
<evidence type="ECO:0000313" key="2">
    <source>
        <dbReference type="EMBL" id="QAA21612.1"/>
    </source>
</evidence>
<dbReference type="Gene3D" id="3.90.1300.10">
    <property type="entry name" value="Amidase signature (AS) domain"/>
    <property type="match status" value="1"/>
</dbReference>
<reference evidence="2 3" key="1">
    <citation type="submission" date="2018-01" db="EMBL/GenBank/DDBJ databases">
        <title>Complete genome sequencing of Sporolactobacillus terrae DLG3.</title>
        <authorList>
            <person name="Nam Y.-D."/>
            <person name="Kang J."/>
            <person name="Chung W.-H."/>
        </authorList>
    </citation>
    <scope>NUCLEOTIDE SEQUENCE [LARGE SCALE GENOMIC DNA]</scope>
    <source>
        <strain evidence="2 3">DLG3</strain>
    </source>
</reference>
<proteinExistence type="predicted"/>
<organism evidence="2 3">
    <name type="scientific">Sporolactobacillus terrae</name>
    <dbReference type="NCBI Taxonomy" id="269673"/>
    <lineage>
        <taxon>Bacteria</taxon>
        <taxon>Bacillati</taxon>
        <taxon>Bacillota</taxon>
        <taxon>Bacilli</taxon>
        <taxon>Bacillales</taxon>
        <taxon>Sporolactobacillaceae</taxon>
        <taxon>Sporolactobacillus</taxon>
    </lineage>
</organism>
<gene>
    <name evidence="2" type="ORF">C0674_02680</name>
</gene>
<dbReference type="PANTHER" id="PTHR11895:SF170">
    <property type="entry name" value="AMIDASE"/>
    <property type="match status" value="1"/>
</dbReference>
<dbReference type="InterPro" id="IPR036928">
    <property type="entry name" value="AS_sf"/>
</dbReference>
<dbReference type="Proteomes" id="UP000285882">
    <property type="component" value="Chromosome"/>
</dbReference>
<dbReference type="Pfam" id="PF01425">
    <property type="entry name" value="Amidase"/>
    <property type="match status" value="1"/>
</dbReference>
<dbReference type="EC" id="3.5.1.4" evidence="2"/>
<dbReference type="InterPro" id="IPR023631">
    <property type="entry name" value="Amidase_dom"/>
</dbReference>
<name>A0ABX5Q4P1_9BACL</name>